<dbReference type="PANTHER" id="PTHR33418:SF1">
    <property type="entry name" value="HELICASE-ASSOCIATED DOMAIN-CONTAINING PROTEIN"/>
    <property type="match status" value="1"/>
</dbReference>
<feature type="domain" description="Helicase-associated" evidence="1">
    <location>
        <begin position="421"/>
        <end position="479"/>
    </location>
</feature>
<dbReference type="EMBL" id="QRGR01000001">
    <property type="protein sequence ID" value="RDV17187.1"/>
    <property type="molecule type" value="Genomic_DNA"/>
</dbReference>
<protein>
    <recommendedName>
        <fullName evidence="1">Helicase-associated domain-containing protein</fullName>
    </recommendedName>
</protein>
<feature type="domain" description="Helicase-associated" evidence="1">
    <location>
        <begin position="279"/>
        <end position="340"/>
    </location>
</feature>
<feature type="domain" description="Helicase-associated" evidence="1">
    <location>
        <begin position="490"/>
        <end position="547"/>
    </location>
</feature>
<dbReference type="AlphaFoldDB" id="A0A3D8LIF4"/>
<dbReference type="OrthoDB" id="844469at2"/>
<evidence type="ECO:0000259" key="1">
    <source>
        <dbReference type="Pfam" id="PF03457"/>
    </source>
</evidence>
<keyword evidence="3" id="KW-1185">Reference proteome</keyword>
<organism evidence="2 3">
    <name type="scientific">Pontibacter diazotrophicus</name>
    <dbReference type="NCBI Taxonomy" id="1400979"/>
    <lineage>
        <taxon>Bacteria</taxon>
        <taxon>Pseudomonadati</taxon>
        <taxon>Bacteroidota</taxon>
        <taxon>Cytophagia</taxon>
        <taxon>Cytophagales</taxon>
        <taxon>Hymenobacteraceae</taxon>
        <taxon>Pontibacter</taxon>
    </lineage>
</organism>
<feature type="domain" description="Helicase-associated" evidence="1">
    <location>
        <begin position="142"/>
        <end position="203"/>
    </location>
</feature>
<dbReference type="Proteomes" id="UP000256708">
    <property type="component" value="Unassembled WGS sequence"/>
</dbReference>
<evidence type="ECO:0000313" key="2">
    <source>
        <dbReference type="EMBL" id="RDV17187.1"/>
    </source>
</evidence>
<feature type="domain" description="Helicase-associated" evidence="1">
    <location>
        <begin position="355"/>
        <end position="414"/>
    </location>
</feature>
<accession>A0A3D8LIF4</accession>
<name>A0A3D8LIF4_9BACT</name>
<dbReference type="Gene3D" id="6.10.140.530">
    <property type="match status" value="7"/>
</dbReference>
<proteinExistence type="predicted"/>
<comment type="caution">
    <text evidence="2">The sequence shown here is derived from an EMBL/GenBank/DDBJ whole genome shotgun (WGS) entry which is preliminary data.</text>
</comment>
<dbReference type="Pfam" id="PF03457">
    <property type="entry name" value="HA"/>
    <property type="match status" value="7"/>
</dbReference>
<reference evidence="3" key="1">
    <citation type="submission" date="2018-08" db="EMBL/GenBank/DDBJ databases">
        <authorList>
            <person name="Liu Z.-W."/>
            <person name="Du Z.-J."/>
        </authorList>
    </citation>
    <scope>NUCLEOTIDE SEQUENCE [LARGE SCALE GENOMIC DNA]</scope>
    <source>
        <strain evidence="3">H4X</strain>
    </source>
</reference>
<gene>
    <name evidence="2" type="ORF">DXT99_01365</name>
</gene>
<feature type="domain" description="Helicase-associated" evidence="1">
    <location>
        <begin position="76"/>
        <end position="131"/>
    </location>
</feature>
<dbReference type="InterPro" id="IPR005114">
    <property type="entry name" value="Helicase_assoc"/>
</dbReference>
<dbReference type="RefSeq" id="WP_115563706.1">
    <property type="nucleotide sequence ID" value="NZ_QRGR01000001.1"/>
</dbReference>
<evidence type="ECO:0000313" key="3">
    <source>
        <dbReference type="Proteomes" id="UP000256708"/>
    </source>
</evidence>
<sequence>MTYQGESLFNKEYFDKWYFNYRKLKPYASKNELPNVNTDKELAQWVNIQRRIRHLLPDELKEKLEELNCVIEETTNSWNAMYGQLVLFVQETGHTFIPDDEKHEQLKDWLMRQIINKGLLSESQLQQLDRLEVDWDIPISRDHRWNQMYWRLTDFYTAFGHCRVPRRWPEDKQLALWVIMQRKMHMKGKLSEDRERRLNELKFTWSIRDVYDAQWEVFFQQLVAYSRRHGHCRVPYKHTKLVSWIERQRLSRQKHQLSQDRYKRLEEIGFIWSCDDMKRRSWEERYEQLEEYKKNNGHCFVPTNYSENKSLGTWVATQRRLEAKGKLQEAKKKRLDQLGFLWGKGVKHKLQSVYDKQWNDNFEKLKAYRQEHGSCQVSLKIDPVLQQWASWQRKLFYKGKLSQARINLLNEIHFPWSVQEGYWMKMYEALADFRVQFGHTCVPFRWEPNPQLAAWVYRIRANKQSLNTQKVELLEQIGFKWTFRRRSILPWESMYKRLIEFKENNGHTHVPVKWHEDQKLGKWVSRMRHAREKLDPERVLLLEAIGFEWGHRFASKKDSPTNG</sequence>
<feature type="domain" description="Helicase-associated" evidence="1">
    <location>
        <begin position="212"/>
        <end position="270"/>
    </location>
</feature>
<dbReference type="PANTHER" id="PTHR33418">
    <property type="entry name" value="HELICASE-ASSOCIATED"/>
    <property type="match status" value="1"/>
</dbReference>